<feature type="transmembrane region" description="Helical" evidence="1">
    <location>
        <begin position="105"/>
        <end position="128"/>
    </location>
</feature>
<organism evidence="2 3">
    <name type="scientific">Sphingomonas hengshuiensis</name>
    <dbReference type="NCBI Taxonomy" id="1609977"/>
    <lineage>
        <taxon>Bacteria</taxon>
        <taxon>Pseudomonadati</taxon>
        <taxon>Pseudomonadota</taxon>
        <taxon>Alphaproteobacteria</taxon>
        <taxon>Sphingomonadales</taxon>
        <taxon>Sphingomonadaceae</taxon>
        <taxon>Sphingomonas</taxon>
    </lineage>
</organism>
<evidence type="ECO:0000313" key="2">
    <source>
        <dbReference type="EMBL" id="PZO81116.1"/>
    </source>
</evidence>
<reference evidence="2 3" key="1">
    <citation type="submission" date="2017-08" db="EMBL/GenBank/DDBJ databases">
        <title>Infants hospitalized years apart are colonized by the same room-sourced microbial strains.</title>
        <authorList>
            <person name="Brooks B."/>
            <person name="Olm M.R."/>
            <person name="Firek B.A."/>
            <person name="Baker R."/>
            <person name="Thomas B.C."/>
            <person name="Morowitz M.J."/>
            <person name="Banfield J.F."/>
        </authorList>
    </citation>
    <scope>NUCLEOTIDE SEQUENCE [LARGE SCALE GENOMIC DNA]</scope>
    <source>
        <strain evidence="2">S2_018_000_R3_110</strain>
    </source>
</reference>
<sequence length="427" mass="45961">MTTSAWRQALRRATKQIWFRAAVISLFGFLLAGLSGLFARRIPYEFQMDLGQDAVGTILEIIASSMLAVTTFSLTAMVSAYGSATQLATPRATQLMMSDPTSQNALSTFLGAFVFSVVGIVGLQTGIYGGQGRVVLFLGTIVLIAVVVLTLLRWISHITAFGRMADVIDRVEKAACRSMEQFAADPRLGGRPAIAVPDHAVPVFARKSGNVTYIDIAALGRITEDCGTVVHVAALPGTMVHPARPLAFVEMAVDDELRDKIAEAFTIGRHRSFDDDPRLGLIALSEIASRALAPATNDPGTAVEVLNALLRTFLHLPADEPDADDKPLPRVYVPRPTVEEMLDDAFLPIIREGFGEQEVAVRTIKTLTAIRDALPFTAAPIRRLTGIIGEAIDRDQKSAILQDRIRVKLQALVSPSTPPAPGSPGNT</sequence>
<keyword evidence="1" id="KW-0472">Membrane</keyword>
<feature type="transmembrane region" description="Helical" evidence="1">
    <location>
        <begin position="134"/>
        <end position="155"/>
    </location>
</feature>
<dbReference type="EMBL" id="QFNF01000001">
    <property type="protein sequence ID" value="PZO81116.1"/>
    <property type="molecule type" value="Genomic_DNA"/>
</dbReference>
<comment type="caution">
    <text evidence="2">The sequence shown here is derived from an EMBL/GenBank/DDBJ whole genome shotgun (WGS) entry which is preliminary data.</text>
</comment>
<name>A0A2W4ZHH0_9SPHN</name>
<feature type="transmembrane region" description="Helical" evidence="1">
    <location>
        <begin position="58"/>
        <end position="84"/>
    </location>
</feature>
<dbReference type="Proteomes" id="UP000248614">
    <property type="component" value="Unassembled WGS sequence"/>
</dbReference>
<evidence type="ECO:0000313" key="3">
    <source>
        <dbReference type="Proteomes" id="UP000248614"/>
    </source>
</evidence>
<gene>
    <name evidence="2" type="ORF">DI632_00650</name>
</gene>
<keyword evidence="1" id="KW-1133">Transmembrane helix</keyword>
<accession>A0A2W4ZHH0</accession>
<proteinExistence type="predicted"/>
<dbReference type="InterPro" id="IPR018723">
    <property type="entry name" value="DUF2254_membrane"/>
</dbReference>
<dbReference type="AlphaFoldDB" id="A0A2W4ZHH0"/>
<protein>
    <submittedName>
        <fullName evidence="2">DUF2254 domain-containing protein</fullName>
    </submittedName>
</protein>
<keyword evidence="1" id="KW-0812">Transmembrane</keyword>
<feature type="transmembrane region" description="Helical" evidence="1">
    <location>
        <begin position="17"/>
        <end position="38"/>
    </location>
</feature>
<dbReference type="Pfam" id="PF10011">
    <property type="entry name" value="DUF2254"/>
    <property type="match status" value="1"/>
</dbReference>
<evidence type="ECO:0000256" key="1">
    <source>
        <dbReference type="SAM" id="Phobius"/>
    </source>
</evidence>